<dbReference type="OrthoDB" id="442731at2759"/>
<evidence type="ECO:0000259" key="6">
    <source>
        <dbReference type="Pfam" id="PF00150"/>
    </source>
</evidence>
<sequence>MLTHFFFLLLLHVANAIVLRTSGRWILDAASGQRVKLRCANWAGHMEASIPEGLQNQTPAFIAQWLASNRFNCVRLTFSIDMALNPNQRVSDSFTAAASSAGVSASSMQSLYNQAVSKNSWLSSSTTRGAFARVIQDLAASNVMVILDNHVSHASWCCGTSDGNGWWASASGYNAANSRYFDVNNWLNGLRAMATFAQAHPNVIGISLRNELRAVSGQDGNNHADWYNFVIQGAKAVREGNSNLLVVVGGPSYALDLSFIYNKMLDKSVFGDKLVWEFHNYSWSGIGDSCTSHTKLMSDKAGYLLVANKTYTAPLFLSEYGWAQSNPSAAENAYISCLVKYLESNDAEWAYWALQGSYYVREGKINFDEGFGLLNANWSGWRNSSFPRAVGKMFDQTQGP</sequence>
<feature type="domain" description="Glycoside hydrolase family 5" evidence="6">
    <location>
        <begin position="64"/>
        <end position="355"/>
    </location>
</feature>
<gene>
    <name evidence="7" type="ORF">DFP72DRAFT_893560</name>
</gene>
<keyword evidence="5" id="KW-0732">Signal</keyword>
<dbReference type="Pfam" id="PF00150">
    <property type="entry name" value="Cellulase"/>
    <property type="match status" value="1"/>
</dbReference>
<reference evidence="7 8" key="1">
    <citation type="submission" date="2020-07" db="EMBL/GenBank/DDBJ databases">
        <title>Comparative genomics of pyrophilous fungi reveals a link between fire events and developmental genes.</title>
        <authorList>
            <consortium name="DOE Joint Genome Institute"/>
            <person name="Steindorff A.S."/>
            <person name="Carver A."/>
            <person name="Calhoun S."/>
            <person name="Stillman K."/>
            <person name="Liu H."/>
            <person name="Lipzen A."/>
            <person name="Pangilinan J."/>
            <person name="Labutti K."/>
            <person name="Bruns T.D."/>
            <person name="Grigoriev I.V."/>
        </authorList>
    </citation>
    <scope>NUCLEOTIDE SEQUENCE [LARGE SCALE GENOMIC DNA]</scope>
    <source>
        <strain evidence="7 8">CBS 144469</strain>
    </source>
</reference>
<protein>
    <submittedName>
        <fullName evidence="7">Glycosyl hydrolase family 5 protein/cellulase</fullName>
    </submittedName>
</protein>
<feature type="chain" id="PRO_5034567968" evidence="5">
    <location>
        <begin position="17"/>
        <end position="400"/>
    </location>
</feature>
<evidence type="ECO:0000256" key="4">
    <source>
        <dbReference type="RuleBase" id="RU361153"/>
    </source>
</evidence>
<accession>A0A8H6MA61</accession>
<dbReference type="SUPFAM" id="SSF51445">
    <property type="entry name" value="(Trans)glycosidases"/>
    <property type="match status" value="1"/>
</dbReference>
<keyword evidence="8" id="KW-1185">Reference proteome</keyword>
<dbReference type="PANTHER" id="PTHR31263:SF0">
    <property type="entry name" value="CELLULASE FAMILY PROTEIN (AFU_ORTHOLOGUE AFUA_5G14560)"/>
    <property type="match status" value="1"/>
</dbReference>
<evidence type="ECO:0000256" key="5">
    <source>
        <dbReference type="SAM" id="SignalP"/>
    </source>
</evidence>
<dbReference type="GO" id="GO:0004553">
    <property type="term" value="F:hydrolase activity, hydrolyzing O-glycosyl compounds"/>
    <property type="evidence" value="ECO:0007669"/>
    <property type="project" value="InterPro"/>
</dbReference>
<keyword evidence="3 4" id="KW-0326">Glycosidase</keyword>
<evidence type="ECO:0000256" key="2">
    <source>
        <dbReference type="ARBA" id="ARBA00022801"/>
    </source>
</evidence>
<proteinExistence type="inferred from homology"/>
<comment type="similarity">
    <text evidence="1 4">Belongs to the glycosyl hydrolase 5 (cellulase A) family.</text>
</comment>
<dbReference type="Proteomes" id="UP000521943">
    <property type="component" value="Unassembled WGS sequence"/>
</dbReference>
<dbReference type="EMBL" id="JACGCI010000025">
    <property type="protein sequence ID" value="KAF6756707.1"/>
    <property type="molecule type" value="Genomic_DNA"/>
</dbReference>
<dbReference type="InterPro" id="IPR001547">
    <property type="entry name" value="Glyco_hydro_5"/>
</dbReference>
<name>A0A8H6MA61_9AGAR</name>
<dbReference type="PANTHER" id="PTHR31263">
    <property type="entry name" value="CELLULASE FAMILY PROTEIN (AFU_ORTHOLOGUE AFUA_5G14560)"/>
    <property type="match status" value="1"/>
</dbReference>
<dbReference type="InterPro" id="IPR017853">
    <property type="entry name" value="GH"/>
</dbReference>
<feature type="signal peptide" evidence="5">
    <location>
        <begin position="1"/>
        <end position="16"/>
    </location>
</feature>
<organism evidence="7 8">
    <name type="scientific">Ephemerocybe angulata</name>
    <dbReference type="NCBI Taxonomy" id="980116"/>
    <lineage>
        <taxon>Eukaryota</taxon>
        <taxon>Fungi</taxon>
        <taxon>Dikarya</taxon>
        <taxon>Basidiomycota</taxon>
        <taxon>Agaricomycotina</taxon>
        <taxon>Agaricomycetes</taxon>
        <taxon>Agaricomycetidae</taxon>
        <taxon>Agaricales</taxon>
        <taxon>Agaricineae</taxon>
        <taxon>Psathyrellaceae</taxon>
        <taxon>Ephemerocybe</taxon>
    </lineage>
</organism>
<evidence type="ECO:0000256" key="1">
    <source>
        <dbReference type="ARBA" id="ARBA00005641"/>
    </source>
</evidence>
<keyword evidence="2 4" id="KW-0378">Hydrolase</keyword>
<evidence type="ECO:0000256" key="3">
    <source>
        <dbReference type="ARBA" id="ARBA00023295"/>
    </source>
</evidence>
<evidence type="ECO:0000313" key="7">
    <source>
        <dbReference type="EMBL" id="KAF6756707.1"/>
    </source>
</evidence>
<dbReference type="GO" id="GO:0000272">
    <property type="term" value="P:polysaccharide catabolic process"/>
    <property type="evidence" value="ECO:0007669"/>
    <property type="project" value="InterPro"/>
</dbReference>
<dbReference type="Gene3D" id="3.20.20.80">
    <property type="entry name" value="Glycosidases"/>
    <property type="match status" value="1"/>
</dbReference>
<dbReference type="AlphaFoldDB" id="A0A8H6MA61"/>
<evidence type="ECO:0000313" key="8">
    <source>
        <dbReference type="Proteomes" id="UP000521943"/>
    </source>
</evidence>
<comment type="caution">
    <text evidence="7">The sequence shown here is derived from an EMBL/GenBank/DDBJ whole genome shotgun (WGS) entry which is preliminary data.</text>
</comment>